<reference evidence="1" key="1">
    <citation type="submission" date="2022-04" db="EMBL/GenBank/DDBJ databases">
        <title>Genome of the entomopathogenic fungus Entomophthora muscae.</title>
        <authorList>
            <person name="Elya C."/>
            <person name="Lovett B.R."/>
            <person name="Lee E."/>
            <person name="Macias A.M."/>
            <person name="Hajek A.E."/>
            <person name="De Bivort B.L."/>
            <person name="Kasson M.T."/>
            <person name="De Fine Licht H.H."/>
            <person name="Stajich J.E."/>
        </authorList>
    </citation>
    <scope>NUCLEOTIDE SEQUENCE</scope>
    <source>
        <strain evidence="1">Berkeley</strain>
    </source>
</reference>
<sequence length="78" mass="8703">MIAIPTPANRALHLRTRQTARRELISDNPLAPPPPNSQHMIIPFAQPRSGHPVPRFSDPAVIGRLFQDAVKVRLVLHC</sequence>
<name>A0ACC2SVM6_9FUNG</name>
<gene>
    <name evidence="1" type="ORF">DSO57_1010541</name>
</gene>
<dbReference type="EMBL" id="QTSX02004295">
    <property type="protein sequence ID" value="KAJ9066330.1"/>
    <property type="molecule type" value="Genomic_DNA"/>
</dbReference>
<accession>A0ACC2SVM6</accession>
<keyword evidence="2" id="KW-1185">Reference proteome</keyword>
<dbReference type="Proteomes" id="UP001165960">
    <property type="component" value="Unassembled WGS sequence"/>
</dbReference>
<protein>
    <submittedName>
        <fullName evidence="1">Uncharacterized protein</fullName>
    </submittedName>
</protein>
<evidence type="ECO:0000313" key="2">
    <source>
        <dbReference type="Proteomes" id="UP001165960"/>
    </source>
</evidence>
<comment type="caution">
    <text evidence="1">The sequence shown here is derived from an EMBL/GenBank/DDBJ whole genome shotgun (WGS) entry which is preliminary data.</text>
</comment>
<proteinExistence type="predicted"/>
<organism evidence="1 2">
    <name type="scientific">Entomophthora muscae</name>
    <dbReference type="NCBI Taxonomy" id="34485"/>
    <lineage>
        <taxon>Eukaryota</taxon>
        <taxon>Fungi</taxon>
        <taxon>Fungi incertae sedis</taxon>
        <taxon>Zoopagomycota</taxon>
        <taxon>Entomophthoromycotina</taxon>
        <taxon>Entomophthoromycetes</taxon>
        <taxon>Entomophthorales</taxon>
        <taxon>Entomophthoraceae</taxon>
        <taxon>Entomophthora</taxon>
    </lineage>
</organism>
<evidence type="ECO:0000313" key="1">
    <source>
        <dbReference type="EMBL" id="KAJ9066330.1"/>
    </source>
</evidence>